<reference evidence="2" key="1">
    <citation type="journal article" date="2022" name="Nat. Commun.">
        <title>Chromosome evolution and the genetic basis of agronomically important traits in greater yam.</title>
        <authorList>
            <person name="Bredeson J.V."/>
            <person name="Lyons J.B."/>
            <person name="Oniyinde I.O."/>
            <person name="Okereke N.R."/>
            <person name="Kolade O."/>
            <person name="Nnabue I."/>
            <person name="Nwadili C.O."/>
            <person name="Hribova E."/>
            <person name="Parker M."/>
            <person name="Nwogha J."/>
            <person name="Shu S."/>
            <person name="Carlson J."/>
            <person name="Kariba R."/>
            <person name="Muthemba S."/>
            <person name="Knop K."/>
            <person name="Barton G.J."/>
            <person name="Sherwood A.V."/>
            <person name="Lopez-Montes A."/>
            <person name="Asiedu R."/>
            <person name="Jamnadass R."/>
            <person name="Muchugi A."/>
            <person name="Goodstein D."/>
            <person name="Egesi C.N."/>
            <person name="Featherston J."/>
            <person name="Asfaw A."/>
            <person name="Simpson G.G."/>
            <person name="Dolezel J."/>
            <person name="Hendre P.S."/>
            <person name="Van Deynze A."/>
            <person name="Kumar P.L."/>
            <person name="Obidiegwu J.E."/>
            <person name="Bhattacharjee R."/>
            <person name="Rokhsar D.S."/>
        </authorList>
    </citation>
    <scope>NUCLEOTIDE SEQUENCE [LARGE SCALE GENOMIC DNA]</scope>
    <source>
        <strain evidence="2">cv. TDa95/00328</strain>
    </source>
</reference>
<gene>
    <name evidence="1" type="ORF">IHE45_13G020200</name>
</gene>
<accession>A0ACB7UWN5</accession>
<proteinExistence type="predicted"/>
<evidence type="ECO:0000313" key="2">
    <source>
        <dbReference type="Proteomes" id="UP000827976"/>
    </source>
</evidence>
<dbReference type="Proteomes" id="UP000827976">
    <property type="component" value="Chromosome 13"/>
</dbReference>
<comment type="caution">
    <text evidence="1">The sequence shown here is derived from an EMBL/GenBank/DDBJ whole genome shotgun (WGS) entry which is preliminary data.</text>
</comment>
<evidence type="ECO:0000313" key="1">
    <source>
        <dbReference type="EMBL" id="KAH7665239.1"/>
    </source>
</evidence>
<keyword evidence="2" id="KW-1185">Reference proteome</keyword>
<dbReference type="EMBL" id="CM037023">
    <property type="protein sequence ID" value="KAH7665239.1"/>
    <property type="molecule type" value="Genomic_DNA"/>
</dbReference>
<name>A0ACB7UWN5_DIOAL</name>
<protein>
    <submittedName>
        <fullName evidence="1">Beta-beta-alpha zinc fingers domain-containing protein</fullName>
    </submittedName>
</protein>
<sequence>MDNIDHHDQKYCCKVCAKCFPCGRSLGGHMRSHLPSSSSFDPDDKPSPLPLPPHNNTTKTKSYVLRDNPKKSCKLPSSSSSSSIEECFNPCFYSSCVEEEQEEDVALILMMLSRDTASSSWTGGGGGFNHESSDKNSIVFEDNARDYDVSDNEFNSLTLTKKRKSRYRYQCRACNKYFDTYQALGGHRASHKRTDKGSKKIIESVEYPALKKVKKEHQCSICLKVFSSGQALGGHKRSHIAAAIAIATNTDTDTEVVHHQKELESSPLMSELLDLNVPAVVTAADAAADDVHVDEESNYSINVNGAESWWNGNLE</sequence>
<organism evidence="1 2">
    <name type="scientific">Dioscorea alata</name>
    <name type="common">Purple yam</name>
    <dbReference type="NCBI Taxonomy" id="55571"/>
    <lineage>
        <taxon>Eukaryota</taxon>
        <taxon>Viridiplantae</taxon>
        <taxon>Streptophyta</taxon>
        <taxon>Embryophyta</taxon>
        <taxon>Tracheophyta</taxon>
        <taxon>Spermatophyta</taxon>
        <taxon>Magnoliopsida</taxon>
        <taxon>Liliopsida</taxon>
        <taxon>Dioscoreales</taxon>
        <taxon>Dioscoreaceae</taxon>
        <taxon>Dioscorea</taxon>
    </lineage>
</organism>